<gene>
    <name evidence="1" type="ORF">BDA99DRAFT_604424</name>
</gene>
<keyword evidence="2" id="KW-1185">Reference proteome</keyword>
<evidence type="ECO:0000313" key="2">
    <source>
        <dbReference type="Proteomes" id="UP001209540"/>
    </source>
</evidence>
<reference evidence="1" key="1">
    <citation type="journal article" date="2022" name="IScience">
        <title>Evolution of zygomycete secretomes and the origins of terrestrial fungal ecologies.</title>
        <authorList>
            <person name="Chang Y."/>
            <person name="Wang Y."/>
            <person name="Mondo S."/>
            <person name="Ahrendt S."/>
            <person name="Andreopoulos W."/>
            <person name="Barry K."/>
            <person name="Beard J."/>
            <person name="Benny G.L."/>
            <person name="Blankenship S."/>
            <person name="Bonito G."/>
            <person name="Cuomo C."/>
            <person name="Desiro A."/>
            <person name="Gervers K.A."/>
            <person name="Hundley H."/>
            <person name="Kuo A."/>
            <person name="LaButti K."/>
            <person name="Lang B.F."/>
            <person name="Lipzen A."/>
            <person name="O'Donnell K."/>
            <person name="Pangilinan J."/>
            <person name="Reynolds N."/>
            <person name="Sandor L."/>
            <person name="Smith M.E."/>
            <person name="Tsang A."/>
            <person name="Grigoriev I.V."/>
            <person name="Stajich J.E."/>
            <person name="Spatafora J.W."/>
        </authorList>
    </citation>
    <scope>NUCLEOTIDE SEQUENCE</scope>
    <source>
        <strain evidence="1">RSA 2281</strain>
    </source>
</reference>
<sequence length="245" mass="27961">MKKQREHEQEISALRIRRMITQLHRNITVLQKQQQNSENKMIHDLPPPTTLQEPSPQLYNIQKFLEKNVIEEEEEQGLEETPLPWDIRSLAPVTNHIPPVPSPTTSSTSTQKPIYRENNIDINIRNNFGTFVARSNTYVYNNDNTAIITKTNNNNKENNNCATLTTNLIPAVTCTIVGGTEEPVLDTHKNALVLSFQVIADRIDPPSIMIQTPPRSLKVRCLDESFELFFSLRSSNYYNGNVASF</sequence>
<evidence type="ECO:0000313" key="1">
    <source>
        <dbReference type="EMBL" id="KAI9265157.1"/>
    </source>
</evidence>
<dbReference type="AlphaFoldDB" id="A0AAD5K207"/>
<organism evidence="1 2">
    <name type="scientific">Phascolomyces articulosus</name>
    <dbReference type="NCBI Taxonomy" id="60185"/>
    <lineage>
        <taxon>Eukaryota</taxon>
        <taxon>Fungi</taxon>
        <taxon>Fungi incertae sedis</taxon>
        <taxon>Mucoromycota</taxon>
        <taxon>Mucoromycotina</taxon>
        <taxon>Mucoromycetes</taxon>
        <taxon>Mucorales</taxon>
        <taxon>Lichtheimiaceae</taxon>
        <taxon>Phascolomyces</taxon>
    </lineage>
</organism>
<comment type="caution">
    <text evidence="1">The sequence shown here is derived from an EMBL/GenBank/DDBJ whole genome shotgun (WGS) entry which is preliminary data.</text>
</comment>
<dbReference type="Proteomes" id="UP001209540">
    <property type="component" value="Unassembled WGS sequence"/>
</dbReference>
<dbReference type="EMBL" id="JAIXMP010000011">
    <property type="protein sequence ID" value="KAI9265157.1"/>
    <property type="molecule type" value="Genomic_DNA"/>
</dbReference>
<proteinExistence type="predicted"/>
<accession>A0AAD5K207</accession>
<protein>
    <submittedName>
        <fullName evidence="1">Uncharacterized protein</fullName>
    </submittedName>
</protein>
<reference evidence="1" key="2">
    <citation type="submission" date="2023-02" db="EMBL/GenBank/DDBJ databases">
        <authorList>
            <consortium name="DOE Joint Genome Institute"/>
            <person name="Mondo S.J."/>
            <person name="Chang Y."/>
            <person name="Wang Y."/>
            <person name="Ahrendt S."/>
            <person name="Andreopoulos W."/>
            <person name="Barry K."/>
            <person name="Beard J."/>
            <person name="Benny G.L."/>
            <person name="Blankenship S."/>
            <person name="Bonito G."/>
            <person name="Cuomo C."/>
            <person name="Desiro A."/>
            <person name="Gervers K.A."/>
            <person name="Hundley H."/>
            <person name="Kuo A."/>
            <person name="LaButti K."/>
            <person name="Lang B.F."/>
            <person name="Lipzen A."/>
            <person name="O'Donnell K."/>
            <person name="Pangilinan J."/>
            <person name="Reynolds N."/>
            <person name="Sandor L."/>
            <person name="Smith M.W."/>
            <person name="Tsang A."/>
            <person name="Grigoriev I.V."/>
            <person name="Stajich J.E."/>
            <person name="Spatafora J.W."/>
        </authorList>
    </citation>
    <scope>NUCLEOTIDE SEQUENCE</scope>
    <source>
        <strain evidence="1">RSA 2281</strain>
    </source>
</reference>
<name>A0AAD5K207_9FUNG</name>